<dbReference type="GO" id="GO:0000976">
    <property type="term" value="F:transcription cis-regulatory region binding"/>
    <property type="evidence" value="ECO:0007669"/>
    <property type="project" value="TreeGrafter"/>
</dbReference>
<sequence>MPSRLHQPRRAREIYTATLDLLREQGYDRLAIETVAARAGVNKTTIYRWWPSKDALLAAALVNAEELDLPVPDTGSLRGDLLALAAHIAGLLTRPDTARLVPALLGAAPERPETARAAAAFFADRLARETVVFDRARRRGELADGVEPATVMNLLGGALWFHLLLRGAPATAPDLATLVDTLLHGISPTE</sequence>
<dbReference type="InterPro" id="IPR011075">
    <property type="entry name" value="TetR_C"/>
</dbReference>
<feature type="DNA-binding region" description="H-T-H motif" evidence="4">
    <location>
        <begin position="31"/>
        <end position="50"/>
    </location>
</feature>
<feature type="domain" description="HTH tetR-type" evidence="5">
    <location>
        <begin position="8"/>
        <end position="68"/>
    </location>
</feature>
<keyword evidence="2 4" id="KW-0238">DNA-binding</keyword>
<protein>
    <submittedName>
        <fullName evidence="6">TetR/AcrR family transcriptional regulator</fullName>
    </submittedName>
</protein>
<dbReference type="InterPro" id="IPR050109">
    <property type="entry name" value="HTH-type_TetR-like_transc_reg"/>
</dbReference>
<name>A0AB39XX39_9ACTN</name>
<evidence type="ECO:0000313" key="6">
    <source>
        <dbReference type="EMBL" id="XDV61733.1"/>
    </source>
</evidence>
<keyword evidence="1" id="KW-0805">Transcription regulation</keyword>
<dbReference type="RefSeq" id="WP_369776485.1">
    <property type="nucleotide sequence ID" value="NZ_CP165727.1"/>
</dbReference>
<reference evidence="6" key="1">
    <citation type="submission" date="2024-08" db="EMBL/GenBank/DDBJ databases">
        <authorList>
            <person name="Yu S.T."/>
        </authorList>
    </citation>
    <scope>NUCLEOTIDE SEQUENCE</scope>
    <source>
        <strain evidence="6">R33</strain>
    </source>
</reference>
<dbReference type="AlphaFoldDB" id="A0AB39XX39"/>
<dbReference type="Gene3D" id="1.10.10.60">
    <property type="entry name" value="Homeodomain-like"/>
    <property type="match status" value="1"/>
</dbReference>
<evidence type="ECO:0000256" key="2">
    <source>
        <dbReference type="ARBA" id="ARBA00023125"/>
    </source>
</evidence>
<gene>
    <name evidence="6" type="ORF">AB5J51_01600</name>
</gene>
<keyword evidence="3" id="KW-0804">Transcription</keyword>
<dbReference type="EMBL" id="CP165727">
    <property type="protein sequence ID" value="XDV61733.1"/>
    <property type="molecule type" value="Genomic_DNA"/>
</dbReference>
<dbReference type="InterPro" id="IPR036271">
    <property type="entry name" value="Tet_transcr_reg_TetR-rel_C_sf"/>
</dbReference>
<dbReference type="PANTHER" id="PTHR30055">
    <property type="entry name" value="HTH-TYPE TRANSCRIPTIONAL REGULATOR RUTR"/>
    <property type="match status" value="1"/>
</dbReference>
<dbReference type="PRINTS" id="PR00455">
    <property type="entry name" value="HTHTETR"/>
</dbReference>
<dbReference type="SUPFAM" id="SSF48498">
    <property type="entry name" value="Tetracyclin repressor-like, C-terminal domain"/>
    <property type="match status" value="1"/>
</dbReference>
<dbReference type="InterPro" id="IPR001647">
    <property type="entry name" value="HTH_TetR"/>
</dbReference>
<accession>A0AB39XX39</accession>
<dbReference type="PANTHER" id="PTHR30055:SF148">
    <property type="entry name" value="TETR-FAMILY TRANSCRIPTIONAL REGULATOR"/>
    <property type="match status" value="1"/>
</dbReference>
<evidence type="ECO:0000256" key="1">
    <source>
        <dbReference type="ARBA" id="ARBA00023015"/>
    </source>
</evidence>
<dbReference type="SUPFAM" id="SSF46689">
    <property type="entry name" value="Homeodomain-like"/>
    <property type="match status" value="1"/>
</dbReference>
<dbReference type="PROSITE" id="PS50977">
    <property type="entry name" value="HTH_TETR_2"/>
    <property type="match status" value="1"/>
</dbReference>
<dbReference type="Pfam" id="PF16859">
    <property type="entry name" value="TetR_C_11"/>
    <property type="match status" value="1"/>
</dbReference>
<dbReference type="InterPro" id="IPR009057">
    <property type="entry name" value="Homeodomain-like_sf"/>
</dbReference>
<organism evidence="6">
    <name type="scientific">Streptomyces sp. R33</name>
    <dbReference type="NCBI Taxonomy" id="3238629"/>
    <lineage>
        <taxon>Bacteria</taxon>
        <taxon>Bacillati</taxon>
        <taxon>Actinomycetota</taxon>
        <taxon>Actinomycetes</taxon>
        <taxon>Kitasatosporales</taxon>
        <taxon>Streptomycetaceae</taxon>
        <taxon>Streptomyces</taxon>
    </lineage>
</organism>
<evidence type="ECO:0000256" key="4">
    <source>
        <dbReference type="PROSITE-ProRule" id="PRU00335"/>
    </source>
</evidence>
<dbReference type="Pfam" id="PF00440">
    <property type="entry name" value="TetR_N"/>
    <property type="match status" value="1"/>
</dbReference>
<dbReference type="GO" id="GO:0003700">
    <property type="term" value="F:DNA-binding transcription factor activity"/>
    <property type="evidence" value="ECO:0007669"/>
    <property type="project" value="TreeGrafter"/>
</dbReference>
<evidence type="ECO:0000259" key="5">
    <source>
        <dbReference type="PROSITE" id="PS50977"/>
    </source>
</evidence>
<proteinExistence type="predicted"/>
<evidence type="ECO:0000256" key="3">
    <source>
        <dbReference type="ARBA" id="ARBA00023163"/>
    </source>
</evidence>
<dbReference type="Gene3D" id="1.10.357.10">
    <property type="entry name" value="Tetracycline Repressor, domain 2"/>
    <property type="match status" value="1"/>
</dbReference>